<evidence type="ECO:0000256" key="6">
    <source>
        <dbReference type="ARBA" id="ARBA00022801"/>
    </source>
</evidence>
<evidence type="ECO:0000256" key="3">
    <source>
        <dbReference type="ARBA" id="ARBA00006958"/>
    </source>
</evidence>
<sequence length="355" mass="40759">MNNNLVLNHLQNINKSLDKKKKLLIQLLSKNAKARITNFMLVTIISDSREIQLSFNSHNIKAGRPGIDFQKATLMTIWYFSNTETFRQVGDRFELNRRNACRTIHKYVRALSNLLDEFIIWPRGSSETKTVQDFKNLRINYVPNTIGCIDGCHIRMHSAKAKRSDYTNRKMFQSIVLLAVCNAHLEFIYIFSGWPGSSHDARVFKNSLLGETLINNPQEMISKNLHILGDSAFPLLENLLVPYKATHILSDREKLFNKRLSSTRVVIEQAFGLLLGRFRRLKSLESKSVELMSLIVTGACILHNLALKNNDLFEIEDNDQNFNIQTDEFHQNLDVPIAVTQKNGIDKSNELSLRL</sequence>
<dbReference type="PANTHER" id="PTHR22930:SF85">
    <property type="entry name" value="GH03217P-RELATED"/>
    <property type="match status" value="1"/>
</dbReference>
<evidence type="ECO:0000313" key="9">
    <source>
        <dbReference type="EMBL" id="KAF0746579.1"/>
    </source>
</evidence>
<dbReference type="InterPro" id="IPR045249">
    <property type="entry name" value="HARBI1-like"/>
</dbReference>
<gene>
    <name evidence="9" type="ORF">FWK35_00017330</name>
</gene>
<keyword evidence="7" id="KW-0539">Nucleus</keyword>
<evidence type="ECO:0000256" key="7">
    <source>
        <dbReference type="ARBA" id="ARBA00023242"/>
    </source>
</evidence>
<protein>
    <submittedName>
        <fullName evidence="9">Protein ALP1-like</fullName>
    </submittedName>
</protein>
<evidence type="ECO:0000256" key="5">
    <source>
        <dbReference type="ARBA" id="ARBA00022723"/>
    </source>
</evidence>
<keyword evidence="5" id="KW-0479">Metal-binding</keyword>
<evidence type="ECO:0000256" key="4">
    <source>
        <dbReference type="ARBA" id="ARBA00022722"/>
    </source>
</evidence>
<evidence type="ECO:0000256" key="1">
    <source>
        <dbReference type="ARBA" id="ARBA00001968"/>
    </source>
</evidence>
<name>A0A6G0Y0H0_APHCR</name>
<comment type="caution">
    <text evidence="9">The sequence shown here is derived from an EMBL/GenBank/DDBJ whole genome shotgun (WGS) entry which is preliminary data.</text>
</comment>
<dbReference type="Proteomes" id="UP000478052">
    <property type="component" value="Unassembled WGS sequence"/>
</dbReference>
<comment type="similarity">
    <text evidence="3">Belongs to the HARBI1 family.</text>
</comment>
<evidence type="ECO:0000256" key="2">
    <source>
        <dbReference type="ARBA" id="ARBA00004123"/>
    </source>
</evidence>
<dbReference type="InterPro" id="IPR027806">
    <property type="entry name" value="HARBI1_dom"/>
</dbReference>
<reference evidence="9 10" key="1">
    <citation type="submission" date="2019-08" db="EMBL/GenBank/DDBJ databases">
        <title>Whole genome of Aphis craccivora.</title>
        <authorList>
            <person name="Voronova N.V."/>
            <person name="Shulinski R.S."/>
            <person name="Bandarenka Y.V."/>
            <person name="Zhorov D.G."/>
            <person name="Warner D."/>
        </authorList>
    </citation>
    <scope>NUCLEOTIDE SEQUENCE [LARGE SCALE GENOMIC DNA]</scope>
    <source>
        <strain evidence="9">180601</strain>
        <tissue evidence="9">Whole Body</tissue>
    </source>
</reference>
<dbReference type="EMBL" id="VUJU01007159">
    <property type="protein sequence ID" value="KAF0746579.1"/>
    <property type="molecule type" value="Genomic_DNA"/>
</dbReference>
<dbReference type="GO" id="GO:0016787">
    <property type="term" value="F:hydrolase activity"/>
    <property type="evidence" value="ECO:0007669"/>
    <property type="project" value="UniProtKB-KW"/>
</dbReference>
<keyword evidence="4" id="KW-0540">Nuclease</keyword>
<dbReference type="GO" id="GO:0046872">
    <property type="term" value="F:metal ion binding"/>
    <property type="evidence" value="ECO:0007669"/>
    <property type="project" value="UniProtKB-KW"/>
</dbReference>
<proteinExistence type="inferred from homology"/>
<dbReference type="GO" id="GO:0005634">
    <property type="term" value="C:nucleus"/>
    <property type="evidence" value="ECO:0007669"/>
    <property type="project" value="UniProtKB-SubCell"/>
</dbReference>
<accession>A0A6G0Y0H0</accession>
<dbReference type="PANTHER" id="PTHR22930">
    <property type="match status" value="1"/>
</dbReference>
<comment type="cofactor">
    <cofactor evidence="1">
        <name>a divalent metal cation</name>
        <dbReference type="ChEBI" id="CHEBI:60240"/>
    </cofactor>
</comment>
<evidence type="ECO:0000313" key="10">
    <source>
        <dbReference type="Proteomes" id="UP000478052"/>
    </source>
</evidence>
<dbReference type="GO" id="GO:0004518">
    <property type="term" value="F:nuclease activity"/>
    <property type="evidence" value="ECO:0007669"/>
    <property type="project" value="UniProtKB-KW"/>
</dbReference>
<dbReference type="Pfam" id="PF13359">
    <property type="entry name" value="DDE_Tnp_4"/>
    <property type="match status" value="1"/>
</dbReference>
<dbReference type="AlphaFoldDB" id="A0A6G0Y0H0"/>
<keyword evidence="6" id="KW-0378">Hydrolase</keyword>
<keyword evidence="10" id="KW-1185">Reference proteome</keyword>
<comment type="subcellular location">
    <subcellularLocation>
        <location evidence="2">Nucleus</location>
    </subcellularLocation>
</comment>
<dbReference type="OrthoDB" id="6592110at2759"/>
<evidence type="ECO:0000259" key="8">
    <source>
        <dbReference type="Pfam" id="PF13359"/>
    </source>
</evidence>
<feature type="domain" description="DDE Tnp4" evidence="8">
    <location>
        <begin position="149"/>
        <end position="304"/>
    </location>
</feature>
<organism evidence="9 10">
    <name type="scientific">Aphis craccivora</name>
    <name type="common">Cowpea aphid</name>
    <dbReference type="NCBI Taxonomy" id="307492"/>
    <lineage>
        <taxon>Eukaryota</taxon>
        <taxon>Metazoa</taxon>
        <taxon>Ecdysozoa</taxon>
        <taxon>Arthropoda</taxon>
        <taxon>Hexapoda</taxon>
        <taxon>Insecta</taxon>
        <taxon>Pterygota</taxon>
        <taxon>Neoptera</taxon>
        <taxon>Paraneoptera</taxon>
        <taxon>Hemiptera</taxon>
        <taxon>Sternorrhyncha</taxon>
        <taxon>Aphidomorpha</taxon>
        <taxon>Aphidoidea</taxon>
        <taxon>Aphididae</taxon>
        <taxon>Aphidini</taxon>
        <taxon>Aphis</taxon>
        <taxon>Aphis</taxon>
    </lineage>
</organism>